<proteinExistence type="predicted"/>
<keyword evidence="3" id="KW-0067">ATP-binding</keyword>
<protein>
    <submittedName>
        <fullName evidence="3">ATP-binding protein</fullName>
    </submittedName>
</protein>
<feature type="domain" description="Histidine kinase/HSP90-like ATPase" evidence="2">
    <location>
        <begin position="26"/>
        <end position="144"/>
    </location>
</feature>
<reference evidence="3 4" key="1">
    <citation type="submission" date="2024-09" db="EMBL/GenBank/DDBJ databases">
        <authorList>
            <person name="Sun Q."/>
            <person name="Mori K."/>
        </authorList>
    </citation>
    <scope>NUCLEOTIDE SEQUENCE [LARGE SCALE GENOMIC DNA]</scope>
    <source>
        <strain evidence="3 4">CCM 3426</strain>
    </source>
</reference>
<dbReference type="InterPro" id="IPR003594">
    <property type="entry name" value="HATPase_dom"/>
</dbReference>
<evidence type="ECO:0000256" key="1">
    <source>
        <dbReference type="ARBA" id="ARBA00022527"/>
    </source>
</evidence>
<gene>
    <name evidence="3" type="ORF">ACFFV7_32250</name>
</gene>
<dbReference type="CDD" id="cd16936">
    <property type="entry name" value="HATPase_RsbW-like"/>
    <property type="match status" value="1"/>
</dbReference>
<dbReference type="Gene3D" id="3.30.565.10">
    <property type="entry name" value="Histidine kinase-like ATPase, C-terminal domain"/>
    <property type="match status" value="1"/>
</dbReference>
<accession>A0ABV5IMY0</accession>
<keyword evidence="1" id="KW-0418">Kinase</keyword>
<dbReference type="InterPro" id="IPR036890">
    <property type="entry name" value="HATPase_C_sf"/>
</dbReference>
<dbReference type="PANTHER" id="PTHR35526:SF3">
    <property type="entry name" value="ANTI-SIGMA-F FACTOR RSBW"/>
    <property type="match status" value="1"/>
</dbReference>
<keyword evidence="1" id="KW-0723">Serine/threonine-protein kinase</keyword>
<keyword evidence="1" id="KW-0808">Transferase</keyword>
<sequence length="162" mass="17572">MIEKMHPPNRWEWMRGTDRMMWQCVFPGEHDQVGLVRRMVEALFAGTGRQNDAALIVSELATNALLHTRSGQAGGWFGVEVYLPENGPMAYLGVCDLGGAGRPRFDRQLADGELTIGGFGLAIVRDLVVKLSQIGSPATGHTVWVHLDLKTRDAECAGAAAG</sequence>
<keyword evidence="3" id="KW-0547">Nucleotide-binding</keyword>
<dbReference type="InterPro" id="IPR050267">
    <property type="entry name" value="Anti-sigma-factor_SerPK"/>
</dbReference>
<dbReference type="PANTHER" id="PTHR35526">
    <property type="entry name" value="ANTI-SIGMA-F FACTOR RSBW-RELATED"/>
    <property type="match status" value="1"/>
</dbReference>
<dbReference type="RefSeq" id="WP_189653461.1">
    <property type="nucleotide sequence ID" value="NZ_BMRC01000041.1"/>
</dbReference>
<evidence type="ECO:0000313" key="3">
    <source>
        <dbReference type="EMBL" id="MFB9205905.1"/>
    </source>
</evidence>
<evidence type="ECO:0000313" key="4">
    <source>
        <dbReference type="Proteomes" id="UP001589647"/>
    </source>
</evidence>
<dbReference type="SUPFAM" id="SSF55874">
    <property type="entry name" value="ATPase domain of HSP90 chaperone/DNA topoisomerase II/histidine kinase"/>
    <property type="match status" value="1"/>
</dbReference>
<evidence type="ECO:0000259" key="2">
    <source>
        <dbReference type="Pfam" id="PF13581"/>
    </source>
</evidence>
<organism evidence="3 4">
    <name type="scientific">Nonomuraea spiralis</name>
    <dbReference type="NCBI Taxonomy" id="46182"/>
    <lineage>
        <taxon>Bacteria</taxon>
        <taxon>Bacillati</taxon>
        <taxon>Actinomycetota</taxon>
        <taxon>Actinomycetes</taxon>
        <taxon>Streptosporangiales</taxon>
        <taxon>Streptosporangiaceae</taxon>
        <taxon>Nonomuraea</taxon>
    </lineage>
</organism>
<keyword evidence="4" id="KW-1185">Reference proteome</keyword>
<name>A0ABV5IMY0_9ACTN</name>
<dbReference type="Proteomes" id="UP001589647">
    <property type="component" value="Unassembled WGS sequence"/>
</dbReference>
<dbReference type="Pfam" id="PF13581">
    <property type="entry name" value="HATPase_c_2"/>
    <property type="match status" value="1"/>
</dbReference>
<comment type="caution">
    <text evidence="3">The sequence shown here is derived from an EMBL/GenBank/DDBJ whole genome shotgun (WGS) entry which is preliminary data.</text>
</comment>
<dbReference type="GO" id="GO:0005524">
    <property type="term" value="F:ATP binding"/>
    <property type="evidence" value="ECO:0007669"/>
    <property type="project" value="UniProtKB-KW"/>
</dbReference>
<dbReference type="EMBL" id="JBHMEI010000032">
    <property type="protein sequence ID" value="MFB9205905.1"/>
    <property type="molecule type" value="Genomic_DNA"/>
</dbReference>